<feature type="region of interest" description="Disordered" evidence="1">
    <location>
        <begin position="1"/>
        <end position="48"/>
    </location>
</feature>
<protein>
    <submittedName>
        <fullName evidence="2">Uncharacterized protein</fullName>
    </submittedName>
</protein>
<feature type="compositionally biased region" description="Basic residues" evidence="1">
    <location>
        <begin position="17"/>
        <end position="30"/>
    </location>
</feature>
<name>A0ABN8P8H8_9CNID</name>
<evidence type="ECO:0000313" key="2">
    <source>
        <dbReference type="EMBL" id="CAH3137915.1"/>
    </source>
</evidence>
<dbReference type="EMBL" id="CALNXK010000060">
    <property type="protein sequence ID" value="CAH3137915.1"/>
    <property type="molecule type" value="Genomic_DNA"/>
</dbReference>
<gene>
    <name evidence="2" type="ORF">PLOB_00039842</name>
</gene>
<evidence type="ECO:0000313" key="3">
    <source>
        <dbReference type="Proteomes" id="UP001159405"/>
    </source>
</evidence>
<feature type="compositionally biased region" description="Polar residues" evidence="1">
    <location>
        <begin position="1"/>
        <end position="10"/>
    </location>
</feature>
<reference evidence="2 3" key="1">
    <citation type="submission" date="2022-05" db="EMBL/GenBank/DDBJ databases">
        <authorList>
            <consortium name="Genoscope - CEA"/>
            <person name="William W."/>
        </authorList>
    </citation>
    <scope>NUCLEOTIDE SEQUENCE [LARGE SCALE GENOMIC DNA]</scope>
</reference>
<proteinExistence type="predicted"/>
<comment type="caution">
    <text evidence="2">The sequence shown here is derived from an EMBL/GenBank/DDBJ whole genome shotgun (WGS) entry which is preliminary data.</text>
</comment>
<accession>A0ABN8P8H8</accession>
<dbReference type="Proteomes" id="UP001159405">
    <property type="component" value="Unassembled WGS sequence"/>
</dbReference>
<sequence length="186" mass="20468">MNKGQTVWNRSQEERKAKRKRPDPRGKGKGNKSGSAPHELIVQRLASEPDNKQAFRPKACADHYSLPASLCDVLVTNKGPSCTSIEEMPHRKDTVYLVRFVVGQDYGEDSYHSHTQDVQEELFDNDSVHCTTGALSAPVRKANASNNPKATYGSFSLTTKFPSSVSIASLLEAGNLVKPVTKKSYC</sequence>
<evidence type="ECO:0000256" key="1">
    <source>
        <dbReference type="SAM" id="MobiDB-lite"/>
    </source>
</evidence>
<organism evidence="2 3">
    <name type="scientific">Porites lobata</name>
    <dbReference type="NCBI Taxonomy" id="104759"/>
    <lineage>
        <taxon>Eukaryota</taxon>
        <taxon>Metazoa</taxon>
        <taxon>Cnidaria</taxon>
        <taxon>Anthozoa</taxon>
        <taxon>Hexacorallia</taxon>
        <taxon>Scleractinia</taxon>
        <taxon>Fungiina</taxon>
        <taxon>Poritidae</taxon>
        <taxon>Porites</taxon>
    </lineage>
</organism>
<keyword evidence="3" id="KW-1185">Reference proteome</keyword>